<comment type="caution">
    <text evidence="3">The sequence shown here is derived from an EMBL/GenBank/DDBJ whole genome shotgun (WGS) entry which is preliminary data.</text>
</comment>
<dbReference type="Proteomes" id="UP001185012">
    <property type="component" value="Unassembled WGS sequence"/>
</dbReference>
<proteinExistence type="predicted"/>
<gene>
    <name evidence="3" type="ORF">JOE21_000976</name>
</gene>
<evidence type="ECO:0000313" key="3">
    <source>
        <dbReference type="EMBL" id="MDR6224985.1"/>
    </source>
</evidence>
<name>A0ABU1IJN8_9BACL</name>
<accession>A0ABU1IJN8</accession>
<dbReference type="Pfam" id="PF00571">
    <property type="entry name" value="CBS"/>
    <property type="match status" value="2"/>
</dbReference>
<keyword evidence="1" id="KW-0129">CBS domain</keyword>
<dbReference type="PROSITE" id="PS51371">
    <property type="entry name" value="CBS"/>
    <property type="match status" value="1"/>
</dbReference>
<feature type="domain" description="CBS" evidence="2">
    <location>
        <begin position="7"/>
        <end position="67"/>
    </location>
</feature>
<protein>
    <submittedName>
        <fullName evidence="3">CBS domain-containing protein</fullName>
    </submittedName>
</protein>
<dbReference type="RefSeq" id="WP_309863035.1">
    <property type="nucleotide sequence ID" value="NZ_JAVDQG010000002.1"/>
</dbReference>
<dbReference type="SMART" id="SM00116">
    <property type="entry name" value="CBS"/>
    <property type="match status" value="2"/>
</dbReference>
<keyword evidence="4" id="KW-1185">Reference proteome</keyword>
<evidence type="ECO:0000256" key="1">
    <source>
        <dbReference type="PROSITE-ProRule" id="PRU00703"/>
    </source>
</evidence>
<sequence length="215" mass="24001">MFIQNCLTPKEEIVTVTPQTPIPDLFRTLEQHGLESIPVIDDKGLFLGITGYGHVMKTLAESGEWDRSLREGTVADHFYVIDPLSINNDFEETLPIMVRYPFVPVVDEDGFTFLGIVKISDIEAALASTYGYELPGVRFLLALVLDAPHELEHILESVKPYDVNIISVVTFDAGDAAARRILLKTGPTEHVEEICKNLEERGFRIMSVKVTEPVS</sequence>
<dbReference type="CDD" id="cd02205">
    <property type="entry name" value="CBS_pair_SF"/>
    <property type="match status" value="1"/>
</dbReference>
<organism evidence="3 4">
    <name type="scientific">Desmospora profundinema</name>
    <dbReference type="NCBI Taxonomy" id="1571184"/>
    <lineage>
        <taxon>Bacteria</taxon>
        <taxon>Bacillati</taxon>
        <taxon>Bacillota</taxon>
        <taxon>Bacilli</taxon>
        <taxon>Bacillales</taxon>
        <taxon>Thermoactinomycetaceae</taxon>
        <taxon>Desmospora</taxon>
    </lineage>
</organism>
<dbReference type="SUPFAM" id="SSF54631">
    <property type="entry name" value="CBS-domain pair"/>
    <property type="match status" value="1"/>
</dbReference>
<dbReference type="InterPro" id="IPR000644">
    <property type="entry name" value="CBS_dom"/>
</dbReference>
<evidence type="ECO:0000313" key="4">
    <source>
        <dbReference type="Proteomes" id="UP001185012"/>
    </source>
</evidence>
<evidence type="ECO:0000259" key="2">
    <source>
        <dbReference type="PROSITE" id="PS51371"/>
    </source>
</evidence>
<dbReference type="EMBL" id="JAVDQG010000002">
    <property type="protein sequence ID" value="MDR6224985.1"/>
    <property type="molecule type" value="Genomic_DNA"/>
</dbReference>
<dbReference type="Gene3D" id="3.10.580.10">
    <property type="entry name" value="CBS-domain"/>
    <property type="match status" value="1"/>
</dbReference>
<reference evidence="3 4" key="1">
    <citation type="submission" date="2023-07" db="EMBL/GenBank/DDBJ databases">
        <title>Genomic Encyclopedia of Type Strains, Phase IV (KMG-IV): sequencing the most valuable type-strain genomes for metagenomic binning, comparative biology and taxonomic classification.</title>
        <authorList>
            <person name="Goeker M."/>
        </authorList>
    </citation>
    <scope>NUCLEOTIDE SEQUENCE [LARGE SCALE GENOMIC DNA]</scope>
    <source>
        <strain evidence="3 4">DSM 45903</strain>
    </source>
</reference>
<dbReference type="InterPro" id="IPR046342">
    <property type="entry name" value="CBS_dom_sf"/>
</dbReference>